<dbReference type="EMBL" id="JANILD010000002">
    <property type="protein sequence ID" value="MCQ9303221.1"/>
    <property type="molecule type" value="Genomic_DNA"/>
</dbReference>
<comment type="caution">
    <text evidence="5">The sequence shown here is derived from an EMBL/GenBank/DDBJ whole genome shotgun (WGS) entry which is preliminary data.</text>
</comment>
<dbReference type="SUPFAM" id="SSF55890">
    <property type="entry name" value="Sporulation response regulatory protein Spo0B"/>
    <property type="match status" value="1"/>
</dbReference>
<keyword evidence="1" id="KW-0597">Phosphoprotein</keyword>
<evidence type="ECO:0000313" key="6">
    <source>
        <dbReference type="Proteomes" id="UP001204068"/>
    </source>
</evidence>
<dbReference type="Proteomes" id="UP001204068">
    <property type="component" value="Unassembled WGS sequence"/>
</dbReference>
<proteinExistence type="predicted"/>
<evidence type="ECO:0000313" key="5">
    <source>
        <dbReference type="EMBL" id="MCQ9303221.1"/>
    </source>
</evidence>
<accession>A0AAW5LIK4</accession>
<dbReference type="GO" id="GO:0000155">
    <property type="term" value="F:phosphorelay sensor kinase activity"/>
    <property type="evidence" value="ECO:0007669"/>
    <property type="project" value="InterPro"/>
</dbReference>
<dbReference type="RefSeq" id="WP_236253667.1">
    <property type="nucleotide sequence ID" value="NZ_CP064868.1"/>
</dbReference>
<dbReference type="AlphaFoldDB" id="A0AAW5LIK4"/>
<evidence type="ECO:0000259" key="4">
    <source>
        <dbReference type="Pfam" id="PF14689"/>
    </source>
</evidence>
<evidence type="ECO:0000256" key="2">
    <source>
        <dbReference type="ARBA" id="ARBA00022679"/>
    </source>
</evidence>
<sequence>MNNDNKGDGMNNLDVYLKSRHDFVNQFQLLYTYKQLGKHEEVDLLIDELYKNLKQEQLFLNAPCRKFVHNVFEYKLSLSGSKWTFEIDNSNIDYYQKNLVKTDDTLTNIFNDLKASVINDMDEKNIHISLTVEEEFVTMLVWLSPTNKDFNQIEQSFSKYNVEILSESQNHIELEFFINLQEIEV</sequence>
<dbReference type="Pfam" id="PF14689">
    <property type="entry name" value="SPOB_a"/>
    <property type="match status" value="1"/>
</dbReference>
<dbReference type="InterPro" id="IPR039506">
    <property type="entry name" value="SPOB_a"/>
</dbReference>
<gene>
    <name evidence="5" type="ORF">NQ032_06225</name>
</gene>
<keyword evidence="2" id="KW-0808">Transferase</keyword>
<protein>
    <submittedName>
        <fullName evidence="5">Spo0B domain-containing protein</fullName>
    </submittedName>
</protein>
<name>A0AAW5LIK4_MAMSC</name>
<keyword evidence="3" id="KW-0418">Kinase</keyword>
<evidence type="ECO:0000256" key="1">
    <source>
        <dbReference type="ARBA" id="ARBA00022553"/>
    </source>
</evidence>
<organism evidence="5 6">
    <name type="scientific">Mammaliicoccus sciuri</name>
    <name type="common">Staphylococcus sciuri</name>
    <dbReference type="NCBI Taxonomy" id="1296"/>
    <lineage>
        <taxon>Bacteria</taxon>
        <taxon>Bacillati</taxon>
        <taxon>Bacillota</taxon>
        <taxon>Bacilli</taxon>
        <taxon>Bacillales</taxon>
        <taxon>Staphylococcaceae</taxon>
        <taxon>Mammaliicoccus</taxon>
    </lineage>
</organism>
<reference evidence="5" key="1">
    <citation type="submission" date="2022-07" db="EMBL/GenBank/DDBJ databases">
        <title>Bacterial species isolated from the porcine tonsil microbiota.</title>
        <authorList>
            <person name="Oliveira I.M.F."/>
        </authorList>
    </citation>
    <scope>NUCLEOTIDE SEQUENCE</scope>
    <source>
        <strain evidence="5">8QC2O2</strain>
    </source>
</reference>
<dbReference type="Gene3D" id="1.10.287.130">
    <property type="match status" value="1"/>
</dbReference>
<dbReference type="InterPro" id="IPR016120">
    <property type="entry name" value="Sig_transdc_His_kin_SpoOB"/>
</dbReference>
<feature type="domain" description="SpoOB alpha-helical" evidence="4">
    <location>
        <begin position="18"/>
        <end position="61"/>
    </location>
</feature>
<evidence type="ECO:0000256" key="3">
    <source>
        <dbReference type="ARBA" id="ARBA00022777"/>
    </source>
</evidence>